<feature type="transmembrane region" description="Helical" evidence="5">
    <location>
        <begin position="172"/>
        <end position="193"/>
    </location>
</feature>
<dbReference type="Gene3D" id="1.20.1250.20">
    <property type="entry name" value="MFS general substrate transporter like domains"/>
    <property type="match status" value="2"/>
</dbReference>
<gene>
    <name evidence="7" type="primary">LOC114240538</name>
</gene>
<feature type="transmembrane region" description="Helical" evidence="5">
    <location>
        <begin position="293"/>
        <end position="314"/>
    </location>
</feature>
<dbReference type="GO" id="GO:0016020">
    <property type="term" value="C:membrane"/>
    <property type="evidence" value="ECO:0007669"/>
    <property type="project" value="UniProtKB-SubCell"/>
</dbReference>
<reference evidence="7" key="1">
    <citation type="submission" date="2025-08" db="UniProtKB">
        <authorList>
            <consortium name="RefSeq"/>
        </authorList>
    </citation>
    <scope>IDENTIFICATION</scope>
    <source>
        <tissue evidence="7">Silk gland</tissue>
    </source>
</reference>
<keyword evidence="3 5" id="KW-1133">Transmembrane helix</keyword>
<keyword evidence="2 5" id="KW-0812">Transmembrane</keyword>
<dbReference type="PANTHER" id="PTHR48021:SF1">
    <property type="entry name" value="GH07001P-RELATED"/>
    <property type="match status" value="1"/>
</dbReference>
<dbReference type="InterPro" id="IPR036259">
    <property type="entry name" value="MFS_trans_sf"/>
</dbReference>
<comment type="subcellular location">
    <subcellularLocation>
        <location evidence="1">Membrane</location>
    </subcellularLocation>
</comment>
<dbReference type="PANTHER" id="PTHR48021">
    <property type="match status" value="1"/>
</dbReference>
<feature type="transmembrane region" description="Helical" evidence="5">
    <location>
        <begin position="62"/>
        <end position="82"/>
    </location>
</feature>
<accession>A0A6J2JBW5</accession>
<evidence type="ECO:0000313" key="7">
    <source>
        <dbReference type="RefSeq" id="XP_028026926.1"/>
    </source>
</evidence>
<keyword evidence="6" id="KW-1185">Reference proteome</keyword>
<organism evidence="6 7">
    <name type="scientific">Bombyx mandarina</name>
    <name type="common">Wild silk moth</name>
    <name type="synonym">Wild silkworm</name>
    <dbReference type="NCBI Taxonomy" id="7092"/>
    <lineage>
        <taxon>Eukaryota</taxon>
        <taxon>Metazoa</taxon>
        <taxon>Ecdysozoa</taxon>
        <taxon>Arthropoda</taxon>
        <taxon>Hexapoda</taxon>
        <taxon>Insecta</taxon>
        <taxon>Pterygota</taxon>
        <taxon>Neoptera</taxon>
        <taxon>Endopterygota</taxon>
        <taxon>Lepidoptera</taxon>
        <taxon>Glossata</taxon>
        <taxon>Ditrysia</taxon>
        <taxon>Bombycoidea</taxon>
        <taxon>Bombycidae</taxon>
        <taxon>Bombycinae</taxon>
        <taxon>Bombyx</taxon>
    </lineage>
</organism>
<feature type="transmembrane region" description="Helical" evidence="5">
    <location>
        <begin position="146"/>
        <end position="166"/>
    </location>
</feature>
<evidence type="ECO:0000256" key="2">
    <source>
        <dbReference type="ARBA" id="ARBA00022692"/>
    </source>
</evidence>
<dbReference type="OrthoDB" id="5290825at2759"/>
<name>A0A6J2JBW5_BOMMA</name>
<dbReference type="Proteomes" id="UP000504629">
    <property type="component" value="Unplaced"/>
</dbReference>
<dbReference type="InterPro" id="IPR005828">
    <property type="entry name" value="MFS_sugar_transport-like"/>
</dbReference>
<feature type="transmembrane region" description="Helical" evidence="5">
    <location>
        <begin position="18"/>
        <end position="42"/>
    </location>
</feature>
<proteinExistence type="predicted"/>
<evidence type="ECO:0000313" key="6">
    <source>
        <dbReference type="Proteomes" id="UP000504629"/>
    </source>
</evidence>
<dbReference type="KEGG" id="bman:114240538"/>
<evidence type="ECO:0000256" key="4">
    <source>
        <dbReference type="ARBA" id="ARBA00023136"/>
    </source>
</evidence>
<dbReference type="GeneID" id="114240538"/>
<evidence type="ECO:0000256" key="5">
    <source>
        <dbReference type="SAM" id="Phobius"/>
    </source>
</evidence>
<sequence length="357" mass="40576">MDGSDDDRFLWKYFLRQLIICSGAWTCYFIIGLFSGAPAVFIPQMRNETNNMEIIDEEMASWIPSITCYVGVPWVVILPIIIRVYGRRIPFIIVSVNAFIGSLVFYFSETVIHIITSEVIQGVVAAAYLTLTIVIITEYTSPKYRGVFLTMKLASYYWGVWMANAIGTFFHWKYIALCGIVCSIYNIITLAAWTESPYWLASRGFKERCIKSHRWLKGTSAEEEKELSRLIRYETIDPEIKDHCCGPAIMTGVLFGEIVPVKNRSLYLGTVGILHKIVSGTLLKLAPASFEKFGLHGAFLFFGLTTSVLLIVIYKYMPETKGKSLLEIDDCFQEVKKTEQTNKTDNITDETTEELLK</sequence>
<evidence type="ECO:0000256" key="1">
    <source>
        <dbReference type="ARBA" id="ARBA00004370"/>
    </source>
</evidence>
<dbReference type="SUPFAM" id="SSF103473">
    <property type="entry name" value="MFS general substrate transporter"/>
    <property type="match status" value="2"/>
</dbReference>
<keyword evidence="4 5" id="KW-0472">Membrane</keyword>
<dbReference type="AlphaFoldDB" id="A0A6J2JBW5"/>
<feature type="transmembrane region" description="Helical" evidence="5">
    <location>
        <begin position="89"/>
        <end position="107"/>
    </location>
</feature>
<dbReference type="RefSeq" id="XP_028026926.1">
    <property type="nucleotide sequence ID" value="XM_028171125.1"/>
</dbReference>
<feature type="transmembrane region" description="Helical" evidence="5">
    <location>
        <begin position="119"/>
        <end position="139"/>
    </location>
</feature>
<dbReference type="GO" id="GO:0022857">
    <property type="term" value="F:transmembrane transporter activity"/>
    <property type="evidence" value="ECO:0007669"/>
    <property type="project" value="InterPro"/>
</dbReference>
<protein>
    <submittedName>
        <fullName evidence="7">Facilitated trehalose transporter Tret1-2 homolog</fullName>
    </submittedName>
</protein>
<evidence type="ECO:0000256" key="3">
    <source>
        <dbReference type="ARBA" id="ARBA00022989"/>
    </source>
</evidence>
<dbReference type="Pfam" id="PF00083">
    <property type="entry name" value="Sugar_tr"/>
    <property type="match status" value="2"/>
</dbReference>
<dbReference type="InterPro" id="IPR050549">
    <property type="entry name" value="MFS_Trehalose_Transporter"/>
</dbReference>